<accession>A0ABR2ZQT7</accession>
<dbReference type="InterPro" id="IPR036047">
    <property type="entry name" value="F-box-like_dom_sf"/>
</dbReference>
<dbReference type="Gene3D" id="3.80.10.10">
    <property type="entry name" value="Ribonuclease Inhibitor"/>
    <property type="match status" value="1"/>
</dbReference>
<dbReference type="InterPro" id="IPR001810">
    <property type="entry name" value="F-box_dom"/>
</dbReference>
<protein>
    <recommendedName>
        <fullName evidence="1">F-box domain-containing protein</fullName>
    </recommendedName>
</protein>
<comment type="caution">
    <text evidence="2">The sequence shown here is derived from an EMBL/GenBank/DDBJ whole genome shotgun (WGS) entry which is preliminary data.</text>
</comment>
<dbReference type="InterPro" id="IPR032675">
    <property type="entry name" value="LRR_dom_sf"/>
</dbReference>
<feature type="domain" description="F-box" evidence="1">
    <location>
        <begin position="23"/>
        <end position="73"/>
    </location>
</feature>
<dbReference type="PROSITE" id="PS50181">
    <property type="entry name" value="FBOX"/>
    <property type="match status" value="1"/>
</dbReference>
<reference evidence="2 3" key="1">
    <citation type="submission" date="2024-05" db="EMBL/GenBank/DDBJ databases">
        <title>A draft genome resource for the thread blight pathogen Marasmius tenuissimus strain MS-2.</title>
        <authorList>
            <person name="Yulfo-Soto G.E."/>
            <person name="Baruah I.K."/>
            <person name="Amoako-Attah I."/>
            <person name="Bukari Y."/>
            <person name="Meinhardt L.W."/>
            <person name="Bailey B.A."/>
            <person name="Cohen S.P."/>
        </authorList>
    </citation>
    <scope>NUCLEOTIDE SEQUENCE [LARGE SCALE GENOMIC DNA]</scope>
    <source>
        <strain evidence="2 3">MS-2</strain>
    </source>
</reference>
<evidence type="ECO:0000313" key="3">
    <source>
        <dbReference type="Proteomes" id="UP001437256"/>
    </source>
</evidence>
<proteinExistence type="predicted"/>
<evidence type="ECO:0000313" key="2">
    <source>
        <dbReference type="EMBL" id="KAL0063773.1"/>
    </source>
</evidence>
<name>A0ABR2ZQT7_9AGAR</name>
<organism evidence="2 3">
    <name type="scientific">Marasmius tenuissimus</name>
    <dbReference type="NCBI Taxonomy" id="585030"/>
    <lineage>
        <taxon>Eukaryota</taxon>
        <taxon>Fungi</taxon>
        <taxon>Dikarya</taxon>
        <taxon>Basidiomycota</taxon>
        <taxon>Agaricomycotina</taxon>
        <taxon>Agaricomycetes</taxon>
        <taxon>Agaricomycetidae</taxon>
        <taxon>Agaricales</taxon>
        <taxon>Marasmiineae</taxon>
        <taxon>Marasmiaceae</taxon>
        <taxon>Marasmius</taxon>
    </lineage>
</organism>
<dbReference type="SUPFAM" id="SSF52047">
    <property type="entry name" value="RNI-like"/>
    <property type="match status" value="1"/>
</dbReference>
<dbReference type="Proteomes" id="UP001437256">
    <property type="component" value="Unassembled WGS sequence"/>
</dbReference>
<evidence type="ECO:0000259" key="1">
    <source>
        <dbReference type="PROSITE" id="PS50181"/>
    </source>
</evidence>
<gene>
    <name evidence="2" type="ORF">AAF712_009330</name>
</gene>
<dbReference type="EMBL" id="JBBXMP010000074">
    <property type="protein sequence ID" value="KAL0063773.1"/>
    <property type="molecule type" value="Genomic_DNA"/>
</dbReference>
<dbReference type="SUPFAM" id="SSF81383">
    <property type="entry name" value="F-box domain"/>
    <property type="match status" value="1"/>
</dbReference>
<sequence length="510" mass="57659">MDSSQEPISDPQEQSASTVTVSRLRITDIPQELFEEIFSHCSPSDLRCLLTVNRRFFHTAVPLLYKKLAWRTYIRLLSDRKFRDGPRSENYAEAVRALSLGGPPTLTRATDWNWIEAVEAISFFPRLQSLAIDRILVPVHSFVDLVRLFSVKRFYYRSPPMSSYDFTPCRSPKSLNPLRPSALEFLDVRRLDVPDRFGYMDAGVVSVSALSATPTLKVLHADFTSWRTLSRGRNSAGWSLPTSLREIVLFARVPSNDISLDWLGTFLLDLESCAGSLEVLRIMCPHRFTPHSNARRILDCPSLREYVGPEEIIPYIRFSPGVEVIWVPRFTPLTGAPIESLAPSLSCLSRIRLLSIGSWDCDSYPLTAILSAFPDLEELSLTPLHTLDKVALLKLGRALRLSPKLTDISIIGRFRSSPEEVEEVVEEEEELPELSSVSCHHVLRSWSAESSSLSFARFSDKSSWSRASISGPWIESAPYKNVENLLFLPTWFSSFYWQSTRFGSGSVEEA</sequence>
<keyword evidence="3" id="KW-1185">Reference proteome</keyword>